<dbReference type="EMBL" id="LGRX02001052">
    <property type="protein sequence ID" value="KAK3286983.1"/>
    <property type="molecule type" value="Genomic_DNA"/>
</dbReference>
<keyword evidence="2" id="KW-1185">Reference proteome</keyword>
<gene>
    <name evidence="1" type="ORF">CYMTET_5490</name>
</gene>
<comment type="caution">
    <text evidence="1">The sequence shown here is derived from an EMBL/GenBank/DDBJ whole genome shotgun (WGS) entry which is preliminary data.</text>
</comment>
<sequence length="73" mass="8534">MAESVNKETTYEQTTFSCPAEIESRVSLYWRSRVFLSEIDKRDWPDLLNKVLEHKVLDARLGTSLFAADKIRK</sequence>
<proteinExistence type="predicted"/>
<dbReference type="Proteomes" id="UP001190700">
    <property type="component" value="Unassembled WGS sequence"/>
</dbReference>
<name>A0AAE0LJ08_9CHLO</name>
<accession>A0AAE0LJ08</accession>
<evidence type="ECO:0000313" key="1">
    <source>
        <dbReference type="EMBL" id="KAK3286983.1"/>
    </source>
</evidence>
<protein>
    <submittedName>
        <fullName evidence="1">Uncharacterized protein</fullName>
    </submittedName>
</protein>
<dbReference type="AlphaFoldDB" id="A0AAE0LJ08"/>
<organism evidence="1 2">
    <name type="scientific">Cymbomonas tetramitiformis</name>
    <dbReference type="NCBI Taxonomy" id="36881"/>
    <lineage>
        <taxon>Eukaryota</taxon>
        <taxon>Viridiplantae</taxon>
        <taxon>Chlorophyta</taxon>
        <taxon>Pyramimonadophyceae</taxon>
        <taxon>Pyramimonadales</taxon>
        <taxon>Pyramimonadaceae</taxon>
        <taxon>Cymbomonas</taxon>
    </lineage>
</organism>
<reference evidence="1 2" key="1">
    <citation type="journal article" date="2015" name="Genome Biol. Evol.">
        <title>Comparative Genomics of a Bacterivorous Green Alga Reveals Evolutionary Causalities and Consequences of Phago-Mixotrophic Mode of Nutrition.</title>
        <authorList>
            <person name="Burns J.A."/>
            <person name="Paasch A."/>
            <person name="Narechania A."/>
            <person name="Kim E."/>
        </authorList>
    </citation>
    <scope>NUCLEOTIDE SEQUENCE [LARGE SCALE GENOMIC DNA]</scope>
    <source>
        <strain evidence="1 2">PLY_AMNH</strain>
    </source>
</reference>
<evidence type="ECO:0000313" key="2">
    <source>
        <dbReference type="Proteomes" id="UP001190700"/>
    </source>
</evidence>